<organism evidence="4 5">
    <name type="scientific">Esox lucius</name>
    <name type="common">Northern pike</name>
    <dbReference type="NCBI Taxonomy" id="8010"/>
    <lineage>
        <taxon>Eukaryota</taxon>
        <taxon>Metazoa</taxon>
        <taxon>Chordata</taxon>
        <taxon>Craniata</taxon>
        <taxon>Vertebrata</taxon>
        <taxon>Euteleostomi</taxon>
        <taxon>Actinopterygii</taxon>
        <taxon>Neopterygii</taxon>
        <taxon>Teleostei</taxon>
        <taxon>Protacanthopterygii</taxon>
        <taxon>Esociformes</taxon>
        <taxon>Esocidae</taxon>
        <taxon>Esox</taxon>
    </lineage>
</organism>
<feature type="coiled-coil region" evidence="2">
    <location>
        <begin position="141"/>
        <end position="168"/>
    </location>
</feature>
<evidence type="ECO:0000313" key="5">
    <source>
        <dbReference type="Proteomes" id="UP000265140"/>
    </source>
</evidence>
<name>A0AAY5K9U5_ESOLU</name>
<protein>
    <recommendedName>
        <fullName evidence="6">NADH dehydrogenase [ubiquinone] 1 alpha subcomplex assembly factor 2</fullName>
    </recommendedName>
</protein>
<reference evidence="4 5" key="1">
    <citation type="submission" date="2020-02" db="EMBL/GenBank/DDBJ databases">
        <title>Esox lucius (northern pike) genome, fEsoLuc1, primary haplotype.</title>
        <authorList>
            <person name="Myers G."/>
            <person name="Karagic N."/>
            <person name="Meyer A."/>
            <person name="Pippel M."/>
            <person name="Reichard M."/>
            <person name="Winkler S."/>
            <person name="Tracey A."/>
            <person name="Sims Y."/>
            <person name="Howe K."/>
            <person name="Rhie A."/>
            <person name="Formenti G."/>
            <person name="Durbin R."/>
            <person name="Fedrigo O."/>
            <person name="Jarvis E.D."/>
        </authorList>
    </citation>
    <scope>NUCLEOTIDE SEQUENCE [LARGE SCALE GENOMIC DNA]</scope>
</reference>
<evidence type="ECO:0000313" key="4">
    <source>
        <dbReference type="Ensembl" id="ENSELUP00000085531.1"/>
    </source>
</evidence>
<dbReference type="InterPro" id="IPR052618">
    <property type="entry name" value="ComplexI_NDUFA12"/>
</dbReference>
<dbReference type="PANTHER" id="PTHR32470">
    <property type="entry name" value="ADH DEHYDROGENASE [UBIQUINONE] 1 ALPHA SUBCOMPLEX ASSEMBLY FACTOR 2"/>
    <property type="match status" value="1"/>
</dbReference>
<proteinExistence type="inferred from homology"/>
<feature type="compositionally biased region" description="Polar residues" evidence="3">
    <location>
        <begin position="188"/>
        <end position="216"/>
    </location>
</feature>
<dbReference type="PANTHER" id="PTHR32470:SF2">
    <property type="entry name" value="NADH DEHYDROGENASE [UBIQUINONE] 1 ALPHA SUBCOMPLEX ASSEMBLY FACTOR 2"/>
    <property type="match status" value="1"/>
</dbReference>
<evidence type="ECO:0000256" key="1">
    <source>
        <dbReference type="ARBA" id="ARBA00007355"/>
    </source>
</evidence>
<keyword evidence="5" id="KW-1185">Reference proteome</keyword>
<dbReference type="GeneTree" id="ENSGT00390000002743"/>
<feature type="region of interest" description="Disordered" evidence="3">
    <location>
        <begin position="183"/>
        <end position="216"/>
    </location>
</feature>
<reference evidence="4" key="2">
    <citation type="submission" date="2025-08" db="UniProtKB">
        <authorList>
            <consortium name="Ensembl"/>
        </authorList>
    </citation>
    <scope>IDENTIFICATION</scope>
</reference>
<evidence type="ECO:0000256" key="2">
    <source>
        <dbReference type="SAM" id="Coils"/>
    </source>
</evidence>
<dbReference type="GO" id="GO:0005739">
    <property type="term" value="C:mitochondrion"/>
    <property type="evidence" value="ECO:0007669"/>
    <property type="project" value="TreeGrafter"/>
</dbReference>
<sequence>MWLQFCLSVKFKRSVCVSRGVAVCRVSKQVIEFNETCSGFKGHTRSISSLRKEKGRRLATALAATATPHSATPPIPPPPGLVAASQMNVAQTGRIVRAKRMVVAANPTEFEYLEGSIPSEWDAWIRGRRKQPPSIEELVKNQNYREHIKIKAREVEEKEQALQAKEYEEGLVAGPAQTIAKGHAAATSFGQPVTSEEPVSTANTFQPGSWSPTAKK</sequence>
<dbReference type="Proteomes" id="UP000265140">
    <property type="component" value="Chromosome 13"/>
</dbReference>
<reference evidence="4" key="3">
    <citation type="submission" date="2025-09" db="UniProtKB">
        <authorList>
            <consortium name="Ensembl"/>
        </authorList>
    </citation>
    <scope>IDENTIFICATION</scope>
</reference>
<accession>A0AAY5K9U5</accession>
<dbReference type="InterPro" id="IPR007763">
    <property type="entry name" value="NDUFA12"/>
</dbReference>
<dbReference type="GO" id="GO:0045271">
    <property type="term" value="C:respiratory chain complex I"/>
    <property type="evidence" value="ECO:0007669"/>
    <property type="project" value="InterPro"/>
</dbReference>
<keyword evidence="2" id="KW-0175">Coiled coil</keyword>
<evidence type="ECO:0000256" key="3">
    <source>
        <dbReference type="SAM" id="MobiDB-lite"/>
    </source>
</evidence>
<dbReference type="Ensembl" id="ENSELUT00000110965.1">
    <property type="protein sequence ID" value="ENSELUP00000085531.1"/>
    <property type="gene ID" value="ENSELUG00000038250.1"/>
</dbReference>
<evidence type="ECO:0008006" key="6">
    <source>
        <dbReference type="Google" id="ProtNLM"/>
    </source>
</evidence>
<comment type="similarity">
    <text evidence="1">Belongs to the complex I NDUFA12 subunit family.</text>
</comment>
<dbReference type="Pfam" id="PF05071">
    <property type="entry name" value="NDUFA12"/>
    <property type="match status" value="1"/>
</dbReference>
<dbReference type="GO" id="GO:0032981">
    <property type="term" value="P:mitochondrial respiratory chain complex I assembly"/>
    <property type="evidence" value="ECO:0007669"/>
    <property type="project" value="TreeGrafter"/>
</dbReference>
<dbReference type="AlphaFoldDB" id="A0AAY5K9U5"/>